<protein>
    <submittedName>
        <fullName evidence="4">Sporulation related protein</fullName>
    </submittedName>
</protein>
<dbReference type="PROSITE" id="PS51724">
    <property type="entry name" value="SPOR"/>
    <property type="match status" value="1"/>
</dbReference>
<feature type="compositionally biased region" description="Low complexity" evidence="1">
    <location>
        <begin position="168"/>
        <end position="193"/>
    </location>
</feature>
<dbReference type="InterPro" id="IPR007730">
    <property type="entry name" value="SPOR-like_dom"/>
</dbReference>
<dbReference type="Pfam" id="PF05036">
    <property type="entry name" value="SPOR"/>
    <property type="match status" value="1"/>
</dbReference>
<keyword evidence="2" id="KW-0732">Signal</keyword>
<feature type="chain" id="PRO_5014812336" evidence="2">
    <location>
        <begin position="22"/>
        <end position="303"/>
    </location>
</feature>
<feature type="region of interest" description="Disordered" evidence="1">
    <location>
        <begin position="165"/>
        <end position="193"/>
    </location>
</feature>
<dbReference type="RefSeq" id="WP_100424686.1">
    <property type="nucleotide sequence ID" value="NZ_PGEX01000001.1"/>
</dbReference>
<evidence type="ECO:0000259" key="3">
    <source>
        <dbReference type="PROSITE" id="PS51724"/>
    </source>
</evidence>
<keyword evidence="5" id="KW-1185">Reference proteome</keyword>
<dbReference type="EMBL" id="PGEX01000001">
    <property type="protein sequence ID" value="PJJ40618.1"/>
    <property type="molecule type" value="Genomic_DNA"/>
</dbReference>
<name>A0A2M9A4N5_9BACT</name>
<organism evidence="4 5">
    <name type="scientific">Hallerella succinigenes</name>
    <dbReference type="NCBI Taxonomy" id="1896222"/>
    <lineage>
        <taxon>Bacteria</taxon>
        <taxon>Pseudomonadati</taxon>
        <taxon>Fibrobacterota</taxon>
        <taxon>Fibrobacteria</taxon>
        <taxon>Fibrobacterales</taxon>
        <taxon>Fibrobacteraceae</taxon>
        <taxon>Hallerella</taxon>
    </lineage>
</organism>
<feature type="signal peptide" evidence="2">
    <location>
        <begin position="1"/>
        <end position="21"/>
    </location>
</feature>
<evidence type="ECO:0000313" key="4">
    <source>
        <dbReference type="EMBL" id="PJJ40618.1"/>
    </source>
</evidence>
<dbReference type="OrthoDB" id="9811976at2"/>
<dbReference type="AlphaFoldDB" id="A0A2M9A4N5"/>
<dbReference type="GO" id="GO:0042834">
    <property type="term" value="F:peptidoglycan binding"/>
    <property type="evidence" value="ECO:0007669"/>
    <property type="project" value="InterPro"/>
</dbReference>
<dbReference type="InterPro" id="IPR036680">
    <property type="entry name" value="SPOR-like_sf"/>
</dbReference>
<feature type="domain" description="SPOR" evidence="3">
    <location>
        <begin position="223"/>
        <end position="302"/>
    </location>
</feature>
<reference evidence="4 5" key="1">
    <citation type="submission" date="2017-11" db="EMBL/GenBank/DDBJ databases">
        <title>Animal gut microbial communities from fecal samples from Wisconsin, USA.</title>
        <authorList>
            <person name="Neumann A."/>
        </authorList>
    </citation>
    <scope>NUCLEOTIDE SEQUENCE [LARGE SCALE GENOMIC DNA]</scope>
    <source>
        <strain evidence="4 5">UWS3</strain>
    </source>
</reference>
<accession>A0A2M9A4N5</accession>
<dbReference type="SUPFAM" id="SSF110997">
    <property type="entry name" value="Sporulation related repeat"/>
    <property type="match status" value="1"/>
</dbReference>
<evidence type="ECO:0000256" key="1">
    <source>
        <dbReference type="SAM" id="MobiDB-lite"/>
    </source>
</evidence>
<dbReference type="Gene3D" id="3.30.70.1070">
    <property type="entry name" value="Sporulation related repeat"/>
    <property type="match status" value="1"/>
</dbReference>
<dbReference type="Proteomes" id="UP000231134">
    <property type="component" value="Unassembled WGS sequence"/>
</dbReference>
<evidence type="ECO:0000313" key="5">
    <source>
        <dbReference type="Proteomes" id="UP000231134"/>
    </source>
</evidence>
<comment type="caution">
    <text evidence="4">The sequence shown here is derived from an EMBL/GenBank/DDBJ whole genome shotgun (WGS) entry which is preliminary data.</text>
</comment>
<sequence>MRLFAKIIFSTATTLATVVSAASLEDAQKAYVSGNWKGAAEAFEAVCPTLDMAKRSECALWGVLARSQTGNSKDFSAAKKRLDSLIFATADSLPVVSDLYMTRAQFELYLKRPDLSYKSLKASYAKARPSQLAVIYQVCQSLYKVNTIDSVHSLCAEIERAKTSPRITSSESQTSTASSSSAPKDSTTCSSSSALSSASEATSSAAEALSSVAEVVPASVDEAAPTGDWSLQLGAFSIQANAEMLANSLKAKKIDARIIEAKHDDRTLYLVQTGVFASRDEALKYGEEVLSKHHLEYTPVKKL</sequence>
<gene>
    <name evidence="4" type="ORF">BGX16_0549</name>
</gene>
<proteinExistence type="predicted"/>
<evidence type="ECO:0000256" key="2">
    <source>
        <dbReference type="SAM" id="SignalP"/>
    </source>
</evidence>